<dbReference type="InterPro" id="IPR050832">
    <property type="entry name" value="Bact_Acetyltransf"/>
</dbReference>
<dbReference type="PANTHER" id="PTHR43877">
    <property type="entry name" value="AMINOALKYLPHOSPHONATE N-ACETYLTRANSFERASE-RELATED-RELATED"/>
    <property type="match status" value="1"/>
</dbReference>
<evidence type="ECO:0000313" key="5">
    <source>
        <dbReference type="Proteomes" id="UP000028701"/>
    </source>
</evidence>
<dbReference type="PROSITE" id="PS51186">
    <property type="entry name" value="GNAT"/>
    <property type="match status" value="1"/>
</dbReference>
<gene>
    <name evidence="4" type="ORF">RRU01S_14_00110</name>
</gene>
<sequence length="169" mass="18659">MINIRAAREGESSVLAAIGLRAWANATSAIGVTEALRENARVAFENFTHSSWRAIILAEAGGVVVGWAAREHFDETITDFWVDPVYQRQGVGTALLADIERQIEARGLPLAKLESHAQNDQAVSFFRKHGYSVSWLSMKYSTKLDREVQSVGLQKQLVDMDIGGYGFGF</sequence>
<dbReference type="Proteomes" id="UP000028701">
    <property type="component" value="Unassembled WGS sequence"/>
</dbReference>
<accession>A0A081CVU4</accession>
<keyword evidence="2" id="KW-0012">Acyltransferase</keyword>
<evidence type="ECO:0000259" key="3">
    <source>
        <dbReference type="PROSITE" id="PS51186"/>
    </source>
</evidence>
<dbReference type="InterPro" id="IPR016181">
    <property type="entry name" value="Acyl_CoA_acyltransferase"/>
</dbReference>
<keyword evidence="1 4" id="KW-0808">Transferase</keyword>
<evidence type="ECO:0000256" key="1">
    <source>
        <dbReference type="ARBA" id="ARBA00022679"/>
    </source>
</evidence>
<name>A0A081CVU4_9HYPH</name>
<dbReference type="SUPFAM" id="SSF55729">
    <property type="entry name" value="Acyl-CoA N-acyltransferases (Nat)"/>
    <property type="match status" value="1"/>
</dbReference>
<dbReference type="InterPro" id="IPR000182">
    <property type="entry name" value="GNAT_dom"/>
</dbReference>
<evidence type="ECO:0000313" key="4">
    <source>
        <dbReference type="EMBL" id="GAK70790.1"/>
    </source>
</evidence>
<dbReference type="Pfam" id="PF00583">
    <property type="entry name" value="Acetyltransf_1"/>
    <property type="match status" value="1"/>
</dbReference>
<evidence type="ECO:0000256" key="2">
    <source>
        <dbReference type="ARBA" id="ARBA00023315"/>
    </source>
</evidence>
<dbReference type="RefSeq" id="WP_045230605.1">
    <property type="nucleotide sequence ID" value="NZ_BBJU01000014.1"/>
</dbReference>
<dbReference type="CDD" id="cd04301">
    <property type="entry name" value="NAT_SF"/>
    <property type="match status" value="1"/>
</dbReference>
<dbReference type="Gene3D" id="3.40.630.30">
    <property type="match status" value="1"/>
</dbReference>
<protein>
    <submittedName>
        <fullName evidence="4">Putative acetyltransferase</fullName>
    </submittedName>
</protein>
<organism evidence="4 5">
    <name type="scientific">Agrobacterium rubi TR3 = NBRC 13261</name>
    <dbReference type="NCBI Taxonomy" id="1368415"/>
    <lineage>
        <taxon>Bacteria</taxon>
        <taxon>Pseudomonadati</taxon>
        <taxon>Pseudomonadota</taxon>
        <taxon>Alphaproteobacteria</taxon>
        <taxon>Hyphomicrobiales</taxon>
        <taxon>Rhizobiaceae</taxon>
        <taxon>Rhizobium/Agrobacterium group</taxon>
        <taxon>Agrobacterium</taxon>
    </lineage>
</organism>
<reference evidence="4 5" key="1">
    <citation type="submission" date="2014-08" db="EMBL/GenBank/DDBJ databases">
        <title>Whole genome shotgun sequence of Rhizobium rubi NBRC 13261.</title>
        <authorList>
            <person name="Katano-Makiyama Y."/>
            <person name="Hosoyama A."/>
            <person name="Hashimoto M."/>
            <person name="Hosoyama Y."/>
            <person name="Noguchi M."/>
            <person name="Tsuchikane K."/>
            <person name="Uohara A."/>
            <person name="Ohji S."/>
            <person name="Ichikawa N."/>
            <person name="Kimura A."/>
            <person name="Yamazoe A."/>
            <person name="Fujita N."/>
        </authorList>
    </citation>
    <scope>NUCLEOTIDE SEQUENCE [LARGE SCALE GENOMIC DNA]</scope>
    <source>
        <strain evidence="4 5">NBRC 13261</strain>
    </source>
</reference>
<dbReference type="OrthoDB" id="9811979at2"/>
<dbReference type="EMBL" id="BBJU01000014">
    <property type="protein sequence ID" value="GAK70790.1"/>
    <property type="molecule type" value="Genomic_DNA"/>
</dbReference>
<feature type="domain" description="N-acetyltransferase" evidence="3">
    <location>
        <begin position="2"/>
        <end position="158"/>
    </location>
</feature>
<proteinExistence type="predicted"/>
<dbReference type="AlphaFoldDB" id="A0A081CVU4"/>
<dbReference type="GO" id="GO:0016747">
    <property type="term" value="F:acyltransferase activity, transferring groups other than amino-acyl groups"/>
    <property type="evidence" value="ECO:0007669"/>
    <property type="project" value="InterPro"/>
</dbReference>
<comment type="caution">
    <text evidence="4">The sequence shown here is derived from an EMBL/GenBank/DDBJ whole genome shotgun (WGS) entry which is preliminary data.</text>
</comment>
<dbReference type="eggNOG" id="COG0456">
    <property type="taxonomic scope" value="Bacteria"/>
</dbReference>